<protein>
    <submittedName>
        <fullName evidence="1">Uncharacterized protein</fullName>
    </submittedName>
</protein>
<evidence type="ECO:0000313" key="2">
    <source>
        <dbReference type="Proteomes" id="UP000017836"/>
    </source>
</evidence>
<organism evidence="1 2">
    <name type="scientific">Amborella trichopoda</name>
    <dbReference type="NCBI Taxonomy" id="13333"/>
    <lineage>
        <taxon>Eukaryota</taxon>
        <taxon>Viridiplantae</taxon>
        <taxon>Streptophyta</taxon>
        <taxon>Embryophyta</taxon>
        <taxon>Tracheophyta</taxon>
        <taxon>Spermatophyta</taxon>
        <taxon>Magnoliopsida</taxon>
        <taxon>Amborellales</taxon>
        <taxon>Amborellaceae</taxon>
        <taxon>Amborella</taxon>
    </lineage>
</organism>
<dbReference type="Proteomes" id="UP000017836">
    <property type="component" value="Unassembled WGS sequence"/>
</dbReference>
<dbReference type="Gramene" id="ERN04483">
    <property type="protein sequence ID" value="ERN04483"/>
    <property type="gene ID" value="AMTR_s00081p00024340"/>
</dbReference>
<gene>
    <name evidence="1" type="ORF">AMTR_s00081p00024340</name>
</gene>
<sequence length="74" mass="8033">MRVLYNLSESDTIDNGASGITTAFRHCLGHVSHSGCTDLGQMDQSQLEVISTSIGGIWNDAKHQLSRHLGCTFI</sequence>
<name>W1P974_AMBTC</name>
<dbReference type="AlphaFoldDB" id="W1P974"/>
<reference evidence="2" key="1">
    <citation type="journal article" date="2013" name="Science">
        <title>The Amborella genome and the evolution of flowering plants.</title>
        <authorList>
            <consortium name="Amborella Genome Project"/>
        </authorList>
    </citation>
    <scope>NUCLEOTIDE SEQUENCE [LARGE SCALE GENOMIC DNA]</scope>
</reference>
<dbReference type="EMBL" id="KI394223">
    <property type="protein sequence ID" value="ERN04483.1"/>
    <property type="molecule type" value="Genomic_DNA"/>
</dbReference>
<proteinExistence type="predicted"/>
<dbReference type="HOGENOM" id="CLU_2691092_0_0_1"/>
<accession>W1P974</accession>
<keyword evidence="2" id="KW-1185">Reference proteome</keyword>
<evidence type="ECO:0000313" key="1">
    <source>
        <dbReference type="EMBL" id="ERN04483.1"/>
    </source>
</evidence>